<name>A0A136IZA5_9PEZI</name>
<evidence type="ECO:0000256" key="1">
    <source>
        <dbReference type="SAM" id="MobiDB-lite"/>
    </source>
</evidence>
<feature type="compositionally biased region" description="Basic residues" evidence="1">
    <location>
        <begin position="84"/>
        <end position="98"/>
    </location>
</feature>
<feature type="compositionally biased region" description="Basic and acidic residues" evidence="1">
    <location>
        <begin position="99"/>
        <end position="114"/>
    </location>
</feature>
<reference evidence="3" key="1">
    <citation type="submission" date="2016-02" db="EMBL/GenBank/DDBJ databases">
        <title>Draft genome sequence of Microdochium bolleyi, a fungal endophyte of beachgrass.</title>
        <authorList>
            <consortium name="DOE Joint Genome Institute"/>
            <person name="David A.S."/>
            <person name="May G."/>
            <person name="Haridas S."/>
            <person name="Lim J."/>
            <person name="Wang M."/>
            <person name="Labutti K."/>
            <person name="Lipzen A."/>
            <person name="Barry K."/>
            <person name="Grigoriev I.V."/>
        </authorList>
    </citation>
    <scope>NUCLEOTIDE SEQUENCE [LARGE SCALE GENOMIC DNA]</scope>
    <source>
        <strain evidence="3">J235TASD1</strain>
    </source>
</reference>
<dbReference type="AlphaFoldDB" id="A0A136IZA5"/>
<evidence type="ECO:0000313" key="3">
    <source>
        <dbReference type="Proteomes" id="UP000070501"/>
    </source>
</evidence>
<keyword evidence="3" id="KW-1185">Reference proteome</keyword>
<accession>A0A136IZA5</accession>
<protein>
    <submittedName>
        <fullName evidence="2">Uncharacterized protein</fullName>
    </submittedName>
</protein>
<feature type="compositionally biased region" description="Basic residues" evidence="1">
    <location>
        <begin position="115"/>
        <end position="125"/>
    </location>
</feature>
<organism evidence="2 3">
    <name type="scientific">Microdochium bolleyi</name>
    <dbReference type="NCBI Taxonomy" id="196109"/>
    <lineage>
        <taxon>Eukaryota</taxon>
        <taxon>Fungi</taxon>
        <taxon>Dikarya</taxon>
        <taxon>Ascomycota</taxon>
        <taxon>Pezizomycotina</taxon>
        <taxon>Sordariomycetes</taxon>
        <taxon>Xylariomycetidae</taxon>
        <taxon>Xylariales</taxon>
        <taxon>Microdochiaceae</taxon>
        <taxon>Microdochium</taxon>
    </lineage>
</organism>
<dbReference type="EMBL" id="KQ964253">
    <property type="protein sequence ID" value="KXJ90281.1"/>
    <property type="molecule type" value="Genomic_DNA"/>
</dbReference>
<evidence type="ECO:0000313" key="2">
    <source>
        <dbReference type="EMBL" id="KXJ90281.1"/>
    </source>
</evidence>
<dbReference type="InParanoid" id="A0A136IZA5"/>
<dbReference type="OrthoDB" id="5207413at2759"/>
<proteinExistence type="predicted"/>
<feature type="region of interest" description="Disordered" evidence="1">
    <location>
        <begin position="53"/>
        <end position="153"/>
    </location>
</feature>
<sequence>MENHQGKATQNERGRLSIPQVYVQLQFGVSWTPRHTPQSHTMTYISKSLRQSSEFPRQGGQPVTKPVAKQTSGQSRTRELNAAHQKKAASRPHNGHATRRADDRRPDRSADATRQHTKKSNPQRQHRSETRGAANDRGSSAPPPLSHNNPWVANADYMTPAMPQATRSSRQSAVPQVWKNLPAPPSQFRLGADGLPWSSWAYPEGYPDPEEGQEMEEEVAIFANKPTTVNLSPESRLERRHTDDPARVQELEKLSLAMVTVDNGFENQWWYQGQRETTDWLTQGVDDTEVLHSPQSDPGDNRLVSAIEQTPITGPNWSATYDKNASMRMIVSPVSENSMSPAESFRPIQRSLTTRSDELFIGM</sequence>
<gene>
    <name evidence="2" type="ORF">Micbo1qcDRAFT_164818</name>
</gene>
<dbReference type="Proteomes" id="UP000070501">
    <property type="component" value="Unassembled WGS sequence"/>
</dbReference>